<evidence type="ECO:0000313" key="2">
    <source>
        <dbReference type="EMBL" id="ARF60331.1"/>
    </source>
</evidence>
<dbReference type="Gene3D" id="3.50.50.60">
    <property type="entry name" value="FAD/NAD(P)-binding domain"/>
    <property type="match status" value="1"/>
</dbReference>
<evidence type="ECO:0000313" key="3">
    <source>
        <dbReference type="Proteomes" id="UP000192445"/>
    </source>
</evidence>
<gene>
    <name evidence="2" type="ORF">B1H20_02215</name>
</gene>
<dbReference type="KEGG" id="svu:B1H20_02215"/>
<name>A0A1V0U5F1_STRVN</name>
<dbReference type="InterPro" id="IPR036188">
    <property type="entry name" value="FAD/NAD-bd_sf"/>
</dbReference>
<reference evidence="2 3" key="1">
    <citation type="submission" date="2017-03" db="EMBL/GenBank/DDBJ databases">
        <title>Complete Genome Sequence of a natural compounds producer, Streptomyces violaceus S21.</title>
        <authorList>
            <person name="Zhong C."/>
            <person name="Zhao Z."/>
            <person name="Fu J."/>
            <person name="Zong G."/>
            <person name="Qin R."/>
            <person name="Cao G."/>
        </authorList>
    </citation>
    <scope>NUCLEOTIDE SEQUENCE [LARGE SCALE GENOMIC DNA]</scope>
    <source>
        <strain evidence="2 3">S21</strain>
    </source>
</reference>
<feature type="domain" description="Amine oxidase" evidence="1">
    <location>
        <begin position="12"/>
        <end position="284"/>
    </location>
</feature>
<dbReference type="AlphaFoldDB" id="A0A1V0U5F1"/>
<dbReference type="Pfam" id="PF01593">
    <property type="entry name" value="Amino_oxidase"/>
    <property type="match status" value="1"/>
</dbReference>
<evidence type="ECO:0000259" key="1">
    <source>
        <dbReference type="Pfam" id="PF01593"/>
    </source>
</evidence>
<dbReference type="SUPFAM" id="SSF51905">
    <property type="entry name" value="FAD/NAD(P)-binding domain"/>
    <property type="match status" value="1"/>
</dbReference>
<dbReference type="InterPro" id="IPR050464">
    <property type="entry name" value="Zeta_carotene_desat/Oxidored"/>
</dbReference>
<sequence>MDMRVAIAGAGIAGLTAAWLLEDSHDVVLLEKRAQPGGNLRTFYPPGTGRVPEAVELGVREVPSAPDSMVMRLAGELGMDRGHWQPLPSGRLLLSDRDGQGRRRTADALEPVPREVAVRAVALMAEHAYRWKSGRLGWEVPLREMVRDFDLPDWVREVAVYSLPAATFGCTLDEAGALSARAVGELYAEDPSAPAVAGCRPRGGMQSLARRLASRLFRAELALGTALRSVRLRGGGPEVTDTDGCRYRTDALVLAVPADEAARTLSPHFFSPARAPLASYAYRPLLYQVHRSTCRMPVDRRLWAPTTMSVHGARAETTDWHPTSDGDLFVSQISSGAPGPGGPLASASFRTLQPTPGMLRAQRKLLALQGDDGVFFAGHVTTPVNTLENALGSAVAVARRLAPRSRRLARLLADT</sequence>
<accession>A0A1V0U5F1</accession>
<proteinExistence type="predicted"/>
<dbReference type="EMBL" id="CP020570">
    <property type="protein sequence ID" value="ARF60331.1"/>
    <property type="molecule type" value="Genomic_DNA"/>
</dbReference>
<dbReference type="InterPro" id="IPR002937">
    <property type="entry name" value="Amino_oxidase"/>
</dbReference>
<dbReference type="STRING" id="1935.B1H20_02215"/>
<protein>
    <recommendedName>
        <fullName evidence="1">Amine oxidase domain-containing protein</fullName>
    </recommendedName>
</protein>
<dbReference type="Proteomes" id="UP000192445">
    <property type="component" value="Chromosome"/>
</dbReference>
<dbReference type="GO" id="GO:0016491">
    <property type="term" value="F:oxidoreductase activity"/>
    <property type="evidence" value="ECO:0007669"/>
    <property type="project" value="InterPro"/>
</dbReference>
<organism evidence="2 3">
    <name type="scientific">Streptomyces violaceoruber</name>
    <dbReference type="NCBI Taxonomy" id="1935"/>
    <lineage>
        <taxon>Bacteria</taxon>
        <taxon>Bacillati</taxon>
        <taxon>Actinomycetota</taxon>
        <taxon>Actinomycetes</taxon>
        <taxon>Kitasatosporales</taxon>
        <taxon>Streptomycetaceae</taxon>
        <taxon>Streptomyces</taxon>
        <taxon>Streptomyces violaceoruber group</taxon>
    </lineage>
</organism>
<dbReference type="PANTHER" id="PTHR42923">
    <property type="entry name" value="PROTOPORPHYRINOGEN OXIDASE"/>
    <property type="match status" value="1"/>
</dbReference>